<evidence type="ECO:0000256" key="1">
    <source>
        <dbReference type="ARBA" id="ARBA00022741"/>
    </source>
</evidence>
<evidence type="ECO:0000313" key="6">
    <source>
        <dbReference type="Proteomes" id="UP001501475"/>
    </source>
</evidence>
<evidence type="ECO:0000256" key="2">
    <source>
        <dbReference type="ARBA" id="ARBA00022840"/>
    </source>
</evidence>
<dbReference type="Gene3D" id="3.40.50.300">
    <property type="entry name" value="P-loop containing nucleotide triphosphate hydrolases"/>
    <property type="match status" value="1"/>
</dbReference>
<feature type="region of interest" description="Disordered" evidence="3">
    <location>
        <begin position="420"/>
        <end position="440"/>
    </location>
</feature>
<feature type="domain" description="CobQ/CobB/MinD/ParA nucleotide binding" evidence="4">
    <location>
        <begin position="159"/>
        <end position="379"/>
    </location>
</feature>
<proteinExistence type="predicted"/>
<dbReference type="RefSeq" id="WP_344068797.1">
    <property type="nucleotide sequence ID" value="NZ_BAAAPN010000103.1"/>
</dbReference>
<evidence type="ECO:0000313" key="5">
    <source>
        <dbReference type="EMBL" id="GAA1775220.1"/>
    </source>
</evidence>
<evidence type="ECO:0000259" key="4">
    <source>
        <dbReference type="Pfam" id="PF01656"/>
    </source>
</evidence>
<dbReference type="InterPro" id="IPR002586">
    <property type="entry name" value="CobQ/CobB/MinD/ParA_Nub-bd_dom"/>
</dbReference>
<dbReference type="InterPro" id="IPR050625">
    <property type="entry name" value="ParA/MinD_ATPase"/>
</dbReference>
<dbReference type="SUPFAM" id="SSF52540">
    <property type="entry name" value="P-loop containing nucleoside triphosphate hydrolases"/>
    <property type="match status" value="1"/>
</dbReference>
<accession>A0ABN2L5H4</accession>
<dbReference type="PANTHER" id="PTHR43384">
    <property type="entry name" value="SEPTUM SITE-DETERMINING PROTEIN MIND HOMOLOG, CHLOROPLASTIC-RELATED"/>
    <property type="match status" value="1"/>
</dbReference>
<keyword evidence="6" id="KW-1185">Reference proteome</keyword>
<protein>
    <submittedName>
        <fullName evidence="5">P-loop NTPase</fullName>
    </submittedName>
</protein>
<name>A0ABN2L5H4_9MICO</name>
<comment type="caution">
    <text evidence="5">The sequence shown here is derived from an EMBL/GenBank/DDBJ whole genome shotgun (WGS) entry which is preliminary data.</text>
</comment>
<dbReference type="EMBL" id="BAAAPN010000103">
    <property type="protein sequence ID" value="GAA1775220.1"/>
    <property type="molecule type" value="Genomic_DNA"/>
</dbReference>
<keyword evidence="1" id="KW-0547">Nucleotide-binding</keyword>
<dbReference type="Pfam" id="PF01656">
    <property type="entry name" value="CbiA"/>
    <property type="match status" value="1"/>
</dbReference>
<reference evidence="5 6" key="1">
    <citation type="journal article" date="2019" name="Int. J. Syst. Evol. Microbiol.">
        <title>The Global Catalogue of Microorganisms (GCM) 10K type strain sequencing project: providing services to taxonomists for standard genome sequencing and annotation.</title>
        <authorList>
            <consortium name="The Broad Institute Genomics Platform"/>
            <consortium name="The Broad Institute Genome Sequencing Center for Infectious Disease"/>
            <person name="Wu L."/>
            <person name="Ma J."/>
        </authorList>
    </citation>
    <scope>NUCLEOTIDE SEQUENCE [LARGE SCALE GENOMIC DNA]</scope>
    <source>
        <strain evidence="5 6">JCM 15591</strain>
    </source>
</reference>
<organism evidence="5 6">
    <name type="scientific">Nostocoides vanveenii</name>
    <dbReference type="NCBI Taxonomy" id="330835"/>
    <lineage>
        <taxon>Bacteria</taxon>
        <taxon>Bacillati</taxon>
        <taxon>Actinomycetota</taxon>
        <taxon>Actinomycetes</taxon>
        <taxon>Micrococcales</taxon>
        <taxon>Intrasporangiaceae</taxon>
        <taxon>Nostocoides</taxon>
    </lineage>
</organism>
<dbReference type="PANTHER" id="PTHR43384:SF6">
    <property type="entry name" value="SEPTUM SITE-DETERMINING PROTEIN MIND HOMOLOG, CHLOROPLASTIC"/>
    <property type="match status" value="1"/>
</dbReference>
<keyword evidence="2" id="KW-0067">ATP-binding</keyword>
<dbReference type="Proteomes" id="UP001501475">
    <property type="component" value="Unassembled WGS sequence"/>
</dbReference>
<gene>
    <name evidence="5" type="ORF">GCM10009810_35220</name>
</gene>
<evidence type="ECO:0000256" key="3">
    <source>
        <dbReference type="SAM" id="MobiDB-lite"/>
    </source>
</evidence>
<sequence length="440" mass="45970">MTLRVLTAIEPRHEAAVMTRLGAIATIDVVRRCPDLPDLLAAGAAGLADVAVVSAGLRGLDRDSLAQLREADVHVIGLIGDDEAEERRLRQLGVATIVPADSGPEELREAIERLAASTPHTEIGDAEWAALESGLDPAGRPADDDSEAPHDAAKGRVVAVWGPVGSPGRTTLSVNLAGELAATGVSVLLIDADTYGACVAQVLGLLDEAAGMAAAARAAEVGTLDLATLARLAPRVDPGFRVLTGLPSADRWPELRAESMTHLLDLARGLVDVVIVDCAFCLEDDETLSYDTRAPRRNGATLAAIAAADTVLAVGAGDPVGLQRLVRGLPELREHSGADPTVVVNRVRASVAGGSPERRIGEALDRFAGVSVEHFVPEDPVAFDRCLLSARLLLDEAPKSLARARVRALAATLPAVAEPAPSARRRIRPRSATIGRWSTA</sequence>
<dbReference type="InterPro" id="IPR027417">
    <property type="entry name" value="P-loop_NTPase"/>
</dbReference>